<feature type="transmembrane region" description="Helical" evidence="1">
    <location>
        <begin position="158"/>
        <end position="177"/>
    </location>
</feature>
<gene>
    <name evidence="2" type="ORF">AAFH96_01485</name>
</gene>
<comment type="caution">
    <text evidence="2">The sequence shown here is derived from an EMBL/GenBank/DDBJ whole genome shotgun (WGS) entry which is preliminary data.</text>
</comment>
<protein>
    <submittedName>
        <fullName evidence="2">Uncharacterized protein</fullName>
    </submittedName>
</protein>
<feature type="transmembrane region" description="Helical" evidence="1">
    <location>
        <begin position="183"/>
        <end position="203"/>
    </location>
</feature>
<feature type="transmembrane region" description="Helical" evidence="1">
    <location>
        <begin position="132"/>
        <end position="151"/>
    </location>
</feature>
<keyword evidence="1" id="KW-0812">Transmembrane</keyword>
<name>A0ABV5CIF0_9ACTN</name>
<sequence length="337" mass="35683">MTSLLEERYRRMLRLLPASYRREWEEDMVATFMEGAYASDPDDPEGVELGRPGRAEIASVAALALRLRLGGADAAPRSFTLGEAVRRVALVGLLAHAVGALVGAALVVWTAYRLPGLPADALPAALTDRWQALWGLTGLLWIPAYLALVHGQHRTARVLALVALAPVLIGTVVDVSADGGAFALSRSYWLLFDALPVLALAAFHGGAPPVRSRPWLVALPAGTAVVLAVSLAVWWAGRQEVTADWPGLWAAGVLVATVVHAARRPAAPHWTLALGMLAVAVLGLRVVTLVDHLTFAVATADRPVLLTLNVAQAAAMLVVAVALLAVSRRAMRRLAPV</sequence>
<feature type="transmembrane region" description="Helical" evidence="1">
    <location>
        <begin position="215"/>
        <end position="237"/>
    </location>
</feature>
<dbReference type="EMBL" id="JBCGDC010000003">
    <property type="protein sequence ID" value="MFB6391776.1"/>
    <property type="molecule type" value="Genomic_DNA"/>
</dbReference>
<evidence type="ECO:0000313" key="3">
    <source>
        <dbReference type="Proteomes" id="UP001582793"/>
    </source>
</evidence>
<proteinExistence type="predicted"/>
<feature type="transmembrane region" description="Helical" evidence="1">
    <location>
        <begin position="243"/>
        <end position="262"/>
    </location>
</feature>
<feature type="transmembrane region" description="Helical" evidence="1">
    <location>
        <begin position="304"/>
        <end position="326"/>
    </location>
</feature>
<organism evidence="2 3">
    <name type="scientific">Polymorphospora lycopeni</name>
    <dbReference type="NCBI Taxonomy" id="3140240"/>
    <lineage>
        <taxon>Bacteria</taxon>
        <taxon>Bacillati</taxon>
        <taxon>Actinomycetota</taxon>
        <taxon>Actinomycetes</taxon>
        <taxon>Micromonosporales</taxon>
        <taxon>Micromonosporaceae</taxon>
        <taxon>Polymorphospora</taxon>
    </lineage>
</organism>
<feature type="transmembrane region" description="Helical" evidence="1">
    <location>
        <begin position="88"/>
        <end position="112"/>
    </location>
</feature>
<keyword evidence="1" id="KW-1133">Transmembrane helix</keyword>
<evidence type="ECO:0000313" key="2">
    <source>
        <dbReference type="EMBL" id="MFB6391776.1"/>
    </source>
</evidence>
<reference evidence="2 3" key="1">
    <citation type="submission" date="2024-04" db="EMBL/GenBank/DDBJ databases">
        <title>Polymorphospora sp. isolated from Baiyangdian Lake in Xiong'an New Area.</title>
        <authorList>
            <person name="Zhang X."/>
            <person name="Liu J."/>
        </authorList>
    </citation>
    <scope>NUCLEOTIDE SEQUENCE [LARGE SCALE GENOMIC DNA]</scope>
    <source>
        <strain evidence="2 3">2-325</strain>
    </source>
</reference>
<evidence type="ECO:0000256" key="1">
    <source>
        <dbReference type="SAM" id="Phobius"/>
    </source>
</evidence>
<dbReference type="Proteomes" id="UP001582793">
    <property type="component" value="Unassembled WGS sequence"/>
</dbReference>
<dbReference type="RefSeq" id="WP_375732722.1">
    <property type="nucleotide sequence ID" value="NZ_JBCGDC010000003.1"/>
</dbReference>
<accession>A0ABV5CIF0</accession>
<keyword evidence="3" id="KW-1185">Reference proteome</keyword>
<keyword evidence="1" id="KW-0472">Membrane</keyword>
<feature type="transmembrane region" description="Helical" evidence="1">
    <location>
        <begin position="274"/>
        <end position="298"/>
    </location>
</feature>